<dbReference type="Proteomes" id="UP001552527">
    <property type="component" value="Unassembled WGS sequence"/>
</dbReference>
<protein>
    <submittedName>
        <fullName evidence="2">Uncharacterized protein</fullName>
    </submittedName>
</protein>
<proteinExistence type="predicted"/>
<dbReference type="RefSeq" id="WP_364018274.1">
    <property type="nucleotide sequence ID" value="NZ_JBFATD010000001.1"/>
</dbReference>
<name>A0ABV3J858_9ACTN</name>
<gene>
    <name evidence="2" type="ORF">AB0K95_03495</name>
</gene>
<dbReference type="EMBL" id="JBFATE010000001">
    <property type="protein sequence ID" value="MEV5244335.1"/>
    <property type="molecule type" value="Genomic_DNA"/>
</dbReference>
<reference evidence="2 3" key="1">
    <citation type="submission" date="2024-06" db="EMBL/GenBank/DDBJ databases">
        <title>The Natural Products Discovery Center: Release of the First 8490 Sequenced Strains for Exploring Actinobacteria Biosynthetic Diversity.</title>
        <authorList>
            <person name="Kalkreuter E."/>
            <person name="Kautsar S.A."/>
            <person name="Yang D."/>
            <person name="Bader C.D."/>
            <person name="Teijaro C.N."/>
            <person name="Fluegel L."/>
            <person name="Davis C.M."/>
            <person name="Simpson J.R."/>
            <person name="Lauterbach L."/>
            <person name="Steele A.D."/>
            <person name="Gui C."/>
            <person name="Meng S."/>
            <person name="Li G."/>
            <person name="Viehrig K."/>
            <person name="Ye F."/>
            <person name="Su P."/>
            <person name="Kiefer A.F."/>
            <person name="Nichols A."/>
            <person name="Cepeda A.J."/>
            <person name="Yan W."/>
            <person name="Fan B."/>
            <person name="Jiang Y."/>
            <person name="Adhikari A."/>
            <person name="Zheng C.-J."/>
            <person name="Schuster L."/>
            <person name="Cowan T.M."/>
            <person name="Smanski M.J."/>
            <person name="Chevrette M.G."/>
            <person name="De Carvalho L.P.S."/>
            <person name="Shen B."/>
        </authorList>
    </citation>
    <scope>NUCLEOTIDE SEQUENCE [LARGE SCALE GENOMIC DNA]</scope>
    <source>
        <strain evidence="2 3">NPDC052768</strain>
    </source>
</reference>
<accession>A0ABV3J858</accession>
<evidence type="ECO:0000313" key="3">
    <source>
        <dbReference type="Proteomes" id="UP001552527"/>
    </source>
</evidence>
<organism evidence="2 3">
    <name type="scientific">Streptomyces werraensis</name>
    <dbReference type="NCBI Taxonomy" id="68284"/>
    <lineage>
        <taxon>Bacteria</taxon>
        <taxon>Bacillati</taxon>
        <taxon>Actinomycetota</taxon>
        <taxon>Actinomycetes</taxon>
        <taxon>Kitasatosporales</taxon>
        <taxon>Streptomycetaceae</taxon>
        <taxon>Streptomyces</taxon>
    </lineage>
</organism>
<evidence type="ECO:0000313" key="2">
    <source>
        <dbReference type="EMBL" id="MEV5244335.1"/>
    </source>
</evidence>
<evidence type="ECO:0000256" key="1">
    <source>
        <dbReference type="SAM" id="MobiDB-lite"/>
    </source>
</evidence>
<comment type="caution">
    <text evidence="2">The sequence shown here is derived from an EMBL/GenBank/DDBJ whole genome shotgun (WGS) entry which is preliminary data.</text>
</comment>
<sequence length="64" mass="7002">MKTSHTTGDGSRTVSGNPRAPAPTSDGRHLDDPPPVAVLVENLRRFDRSDKTADRVLRGLKHQL</sequence>
<feature type="compositionally biased region" description="Polar residues" evidence="1">
    <location>
        <begin position="1"/>
        <end position="16"/>
    </location>
</feature>
<keyword evidence="3" id="KW-1185">Reference proteome</keyword>
<feature type="region of interest" description="Disordered" evidence="1">
    <location>
        <begin position="1"/>
        <end position="35"/>
    </location>
</feature>